<feature type="region of interest" description="Disordered" evidence="1">
    <location>
        <begin position="1"/>
        <end position="28"/>
    </location>
</feature>
<sequence length="395" mass="44363">MSAASSGQHPHTLPDSNAASHSGGGRRGRWRRIRCTYPSCRKYGHFTSQCWIAHPELRPADGVRRRICYRCPAPGQRPGRSAHATPINSDATKALFAQPERTASSPPPAFRFLDLPQEIQHMIYAHAYADGYRITVRMLDITTRSIGRMSEADCTTRSIGRMTETDCATKCICKGKGECEVGCPATPFQLWILHYLSPRLEYSTTRADETECNLAFVSKKLRRESRLAREHAFDGTLTVAWDPYATSMALTTICGSDEWASLRAQITDLRLVGLSRRSIRGSLKSAFWRDLPFPGAFPNVNAINLWYDVVRRVHKDRHSEAAGRPAYTDESEEAAMDHLPTHPESLLKVLELGNGIWATGQLDWSINLNKTVTWLDNCDRGDCNRGDQWVVFPAR</sequence>
<comment type="caution">
    <text evidence="2">The sequence shown here is derived from an EMBL/GenBank/DDBJ whole genome shotgun (WGS) entry which is preliminary data.</text>
</comment>
<reference evidence="3" key="1">
    <citation type="submission" date="2015-07" db="EMBL/GenBank/DDBJ databases">
        <authorList>
            <person name="Teixeira M.M."/>
            <person name="Souza R.C."/>
            <person name="Almeida L.G."/>
            <person name="Vicente V.A."/>
            <person name="de Hoog S."/>
            <person name="Bocca A.L."/>
            <person name="de Almeida S.R."/>
            <person name="Vasconcelos A.T."/>
            <person name="Felipe M.S."/>
        </authorList>
    </citation>
    <scope>NUCLEOTIDE SEQUENCE [LARGE SCALE GENOMIC DNA]</scope>
    <source>
        <strain evidence="3">KSF</strain>
    </source>
</reference>
<proteinExistence type="predicted"/>
<dbReference type="VEuPathDB" id="FungiDB:CLCR_02485"/>
<dbReference type="Proteomes" id="UP000094526">
    <property type="component" value="Unassembled WGS sequence"/>
</dbReference>
<dbReference type="AlphaFoldDB" id="A0A1C1CEP0"/>
<evidence type="ECO:0000313" key="3">
    <source>
        <dbReference type="Proteomes" id="UP000094526"/>
    </source>
</evidence>
<name>A0A1C1CEP0_9EURO</name>
<evidence type="ECO:0000313" key="2">
    <source>
        <dbReference type="EMBL" id="OCT47010.1"/>
    </source>
</evidence>
<feature type="compositionally biased region" description="Polar residues" evidence="1">
    <location>
        <begin position="1"/>
        <end position="20"/>
    </location>
</feature>
<keyword evidence="3" id="KW-1185">Reference proteome</keyword>
<gene>
    <name evidence="2" type="ORF">CLCR_02485</name>
</gene>
<evidence type="ECO:0000256" key="1">
    <source>
        <dbReference type="SAM" id="MobiDB-lite"/>
    </source>
</evidence>
<dbReference type="VEuPathDB" id="FungiDB:G647_02408"/>
<protein>
    <submittedName>
        <fullName evidence="2">Uncharacterized protein</fullName>
    </submittedName>
</protein>
<dbReference type="OrthoDB" id="4155698at2759"/>
<dbReference type="EMBL" id="LGRB01000014">
    <property type="protein sequence ID" value="OCT47010.1"/>
    <property type="molecule type" value="Genomic_DNA"/>
</dbReference>
<accession>A0A1C1CEP0</accession>
<organism evidence="2 3">
    <name type="scientific">Cladophialophora carrionii</name>
    <dbReference type="NCBI Taxonomy" id="86049"/>
    <lineage>
        <taxon>Eukaryota</taxon>
        <taxon>Fungi</taxon>
        <taxon>Dikarya</taxon>
        <taxon>Ascomycota</taxon>
        <taxon>Pezizomycotina</taxon>
        <taxon>Eurotiomycetes</taxon>
        <taxon>Chaetothyriomycetidae</taxon>
        <taxon>Chaetothyriales</taxon>
        <taxon>Herpotrichiellaceae</taxon>
        <taxon>Cladophialophora</taxon>
    </lineage>
</organism>